<proteinExistence type="predicted"/>
<dbReference type="EMBL" id="CP031320">
    <property type="protein sequence ID" value="AXK32425.1"/>
    <property type="molecule type" value="Genomic_DNA"/>
</dbReference>
<protein>
    <submittedName>
        <fullName evidence="2">Uncharacterized protein</fullName>
    </submittedName>
</protein>
<accession>A0A345XLA9</accession>
<organism evidence="2 3">
    <name type="scientific">Streptomyces armeniacus</name>
    <dbReference type="NCBI Taxonomy" id="83291"/>
    <lineage>
        <taxon>Bacteria</taxon>
        <taxon>Bacillati</taxon>
        <taxon>Actinomycetota</taxon>
        <taxon>Actinomycetes</taxon>
        <taxon>Kitasatosporales</taxon>
        <taxon>Streptomycetaceae</taxon>
        <taxon>Streptomyces</taxon>
    </lineage>
</organism>
<evidence type="ECO:0000256" key="1">
    <source>
        <dbReference type="SAM" id="MobiDB-lite"/>
    </source>
</evidence>
<dbReference type="AlphaFoldDB" id="A0A345XLA9"/>
<feature type="compositionally biased region" description="Gly residues" evidence="1">
    <location>
        <begin position="38"/>
        <end position="63"/>
    </location>
</feature>
<evidence type="ECO:0000313" key="2">
    <source>
        <dbReference type="EMBL" id="AXK32425.1"/>
    </source>
</evidence>
<name>A0A345XLA9_9ACTN</name>
<evidence type="ECO:0000313" key="3">
    <source>
        <dbReference type="Proteomes" id="UP000254425"/>
    </source>
</evidence>
<dbReference type="KEGG" id="sarm:DVA86_06930"/>
<dbReference type="Proteomes" id="UP000254425">
    <property type="component" value="Chromosome"/>
</dbReference>
<gene>
    <name evidence="2" type="ORF">DVA86_06930</name>
</gene>
<feature type="region of interest" description="Disordered" evidence="1">
    <location>
        <begin position="1"/>
        <end position="72"/>
    </location>
</feature>
<sequence length="72" mass="6745">MSTSVSRKTGANGRISARKWSVWRRCRASGRGGHARAGAGGRAGAGAGGRAGAGAGGRAGAGAGAHAEAASA</sequence>
<keyword evidence="3" id="KW-1185">Reference proteome</keyword>
<reference evidence="2 3" key="1">
    <citation type="submission" date="2018-07" db="EMBL/GenBank/DDBJ databases">
        <title>Draft genome of the type strain Streptomyces armeniacus ATCC 15676.</title>
        <authorList>
            <person name="Labana P."/>
            <person name="Gosse J.T."/>
            <person name="Boddy C.N."/>
        </authorList>
    </citation>
    <scope>NUCLEOTIDE SEQUENCE [LARGE SCALE GENOMIC DNA]</scope>
    <source>
        <strain evidence="2 3">ATCC 15676</strain>
    </source>
</reference>